<dbReference type="EMBL" id="PCTA01000033">
    <property type="protein sequence ID" value="PIP61243.1"/>
    <property type="molecule type" value="Genomic_DNA"/>
</dbReference>
<dbReference type="InterPro" id="IPR009023">
    <property type="entry name" value="HMG_CoA_Rdtase_NAD(P)-bd_sf"/>
</dbReference>
<comment type="caution">
    <text evidence="5">The sequence shown here is derived from an EMBL/GenBank/DDBJ whole genome shotgun (WGS) entry which is preliminary data.</text>
</comment>
<dbReference type="PRINTS" id="PR00071">
    <property type="entry name" value="HMGCOARDTASE"/>
</dbReference>
<dbReference type="InterPro" id="IPR002202">
    <property type="entry name" value="HMG_CoA_Rdtase"/>
</dbReference>
<dbReference type="GO" id="GO:0015936">
    <property type="term" value="P:coenzyme A metabolic process"/>
    <property type="evidence" value="ECO:0007669"/>
    <property type="project" value="InterPro"/>
</dbReference>
<dbReference type="SUPFAM" id="SSF55035">
    <property type="entry name" value="NAD-binding domain of HMG-CoA reductase"/>
    <property type="match status" value="1"/>
</dbReference>
<dbReference type="InterPro" id="IPR023074">
    <property type="entry name" value="HMG_CoA_Rdtase_cat_sf"/>
</dbReference>
<sequence length="369" mass="39453">MTKLRNLKSAKERREYLETKLNVNLEQMGKHTIGEQNKNCENVIGSTQIPMGIAGPLLVNGREYFLPLSTTEAALVASVNRGCKAIARSKGAVSIASRVGVTRGPVFKIKSLREAGFLVKWVERNLKNLDKIAKTMSSHIELTKIDTSSVGNYVFLRLYFNTQDAMGMNMATIATDKIAKTIEAKTKSSCISIAGNYDIDKKPAWLNFINGRGFKAWAEVIIPANVVSETLKTTAPKIQEVWLAKCILGSALSGSMGFNAHYANIVAAIFIATGQDPAHVVEGSMGITVARGLANGDLHFSVYLPALLVGIVGGGTKLATQKEALQILKVGSSQELAEVLAGAVLAGELSLLASQSVGSLAVAHQKLAR</sequence>
<dbReference type="Pfam" id="PF00368">
    <property type="entry name" value="HMG-CoA_red"/>
    <property type="match status" value="1"/>
</dbReference>
<dbReference type="Gene3D" id="3.90.770.10">
    <property type="entry name" value="3-hydroxy-3-methylglutaryl-coenzyme A Reductase, Chain A, domain 2"/>
    <property type="match status" value="1"/>
</dbReference>
<comment type="similarity">
    <text evidence="1">Belongs to the HMG-CoA reductase family.</text>
</comment>
<proteinExistence type="inferred from homology"/>
<reference evidence="5 6" key="1">
    <citation type="submission" date="2017-09" db="EMBL/GenBank/DDBJ databases">
        <title>Depth-based differentiation of microbial function through sediment-hosted aquifers and enrichment of novel symbionts in the deep terrestrial subsurface.</title>
        <authorList>
            <person name="Probst A.J."/>
            <person name="Ladd B."/>
            <person name="Jarett J.K."/>
            <person name="Geller-Mcgrath D.E."/>
            <person name="Sieber C.M."/>
            <person name="Emerson J.B."/>
            <person name="Anantharaman K."/>
            <person name="Thomas B.C."/>
            <person name="Malmstrom R."/>
            <person name="Stieglmeier M."/>
            <person name="Klingl A."/>
            <person name="Woyke T."/>
            <person name="Ryan C.M."/>
            <person name="Banfield J.F."/>
        </authorList>
    </citation>
    <scope>NUCLEOTIDE SEQUENCE [LARGE SCALE GENOMIC DNA]</scope>
    <source>
        <strain evidence="5">CG22_combo_CG10-13_8_21_14_all_38_20</strain>
    </source>
</reference>
<dbReference type="PROSITE" id="PS50065">
    <property type="entry name" value="HMG_COA_REDUCTASE_4"/>
    <property type="match status" value="1"/>
</dbReference>
<dbReference type="GO" id="GO:0008299">
    <property type="term" value="P:isoprenoid biosynthetic process"/>
    <property type="evidence" value="ECO:0007669"/>
    <property type="project" value="InterPro"/>
</dbReference>
<evidence type="ECO:0000256" key="1">
    <source>
        <dbReference type="ARBA" id="ARBA00007661"/>
    </source>
</evidence>
<evidence type="ECO:0000256" key="2">
    <source>
        <dbReference type="ARBA" id="ARBA00012999"/>
    </source>
</evidence>
<keyword evidence="3" id="KW-0521">NADP</keyword>
<dbReference type="PANTHER" id="PTHR10572">
    <property type="entry name" value="3-HYDROXY-3-METHYLGLUTARYL-COENZYME A REDUCTASE"/>
    <property type="match status" value="1"/>
</dbReference>
<dbReference type="InterPro" id="IPR004554">
    <property type="entry name" value="HMG_CoA_Rdtase_eu_arc"/>
</dbReference>
<organism evidence="5 6">
    <name type="scientific">Candidatus Roizmanbacteria bacterium CG22_combo_CG10-13_8_21_14_all_38_20</name>
    <dbReference type="NCBI Taxonomy" id="1974862"/>
    <lineage>
        <taxon>Bacteria</taxon>
        <taxon>Candidatus Roizmaniibacteriota</taxon>
    </lineage>
</organism>
<dbReference type="Gene3D" id="3.30.70.420">
    <property type="entry name" value="Hydroxymethylglutaryl-CoA reductase, class I/II, NAD/NADP-binding domain"/>
    <property type="match status" value="1"/>
</dbReference>
<accession>A0A2H0BU93</accession>
<dbReference type="PROSITE" id="PS00318">
    <property type="entry name" value="HMG_COA_REDUCTASE_2"/>
    <property type="match status" value="1"/>
</dbReference>
<dbReference type="Proteomes" id="UP000231246">
    <property type="component" value="Unassembled WGS sequence"/>
</dbReference>
<dbReference type="AlphaFoldDB" id="A0A2H0BU93"/>
<dbReference type="InterPro" id="IPR023076">
    <property type="entry name" value="HMG_CoA_Rdtase_CS"/>
</dbReference>
<evidence type="ECO:0000256" key="3">
    <source>
        <dbReference type="ARBA" id="ARBA00022857"/>
    </source>
</evidence>
<evidence type="ECO:0000256" key="4">
    <source>
        <dbReference type="ARBA" id="ARBA00023002"/>
    </source>
</evidence>
<protein>
    <recommendedName>
        <fullName evidence="2">hydroxymethylglutaryl-CoA reductase (NADPH)</fullName>
        <ecNumber evidence="2">1.1.1.34</ecNumber>
    </recommendedName>
</protein>
<dbReference type="GO" id="GO:0016126">
    <property type="term" value="P:sterol biosynthetic process"/>
    <property type="evidence" value="ECO:0007669"/>
    <property type="project" value="TreeGrafter"/>
</dbReference>
<dbReference type="CDD" id="cd00643">
    <property type="entry name" value="HMG-CoA_reductase_classI"/>
    <property type="match status" value="1"/>
</dbReference>
<dbReference type="InterPro" id="IPR009029">
    <property type="entry name" value="HMG_CoA_Rdtase_sub-bd_dom_sf"/>
</dbReference>
<evidence type="ECO:0000313" key="6">
    <source>
        <dbReference type="Proteomes" id="UP000231246"/>
    </source>
</evidence>
<evidence type="ECO:0000313" key="5">
    <source>
        <dbReference type="EMBL" id="PIP61243.1"/>
    </source>
</evidence>
<dbReference type="SUPFAM" id="SSF56542">
    <property type="entry name" value="Substrate-binding domain of HMG-CoA reductase"/>
    <property type="match status" value="1"/>
</dbReference>
<dbReference type="PANTHER" id="PTHR10572:SF24">
    <property type="entry name" value="3-HYDROXY-3-METHYLGLUTARYL-COENZYME A REDUCTASE"/>
    <property type="match status" value="1"/>
</dbReference>
<dbReference type="GO" id="GO:0004420">
    <property type="term" value="F:hydroxymethylglutaryl-CoA reductase (NADPH) activity"/>
    <property type="evidence" value="ECO:0007669"/>
    <property type="project" value="UniProtKB-EC"/>
</dbReference>
<keyword evidence="4" id="KW-0560">Oxidoreductase</keyword>
<name>A0A2H0BU93_9BACT</name>
<gene>
    <name evidence="5" type="ORF">COW99_05670</name>
</gene>
<dbReference type="EC" id="1.1.1.34" evidence="2"/>